<keyword evidence="5" id="KW-1185">Reference proteome</keyword>
<dbReference type="OrthoDB" id="48036at2759"/>
<reference evidence="1 4" key="2">
    <citation type="submission" date="2018-11" db="EMBL/GenBank/DDBJ databases">
        <authorList>
            <consortium name="Pathogen Informatics"/>
        </authorList>
    </citation>
    <scope>NUCLEOTIDE SEQUENCE [LARGE SCALE GENOMIC DNA]</scope>
</reference>
<dbReference type="EMBL" id="UYSG01005296">
    <property type="protein sequence ID" value="VDL58732.1"/>
    <property type="molecule type" value="Genomic_DNA"/>
</dbReference>
<proteinExistence type="predicted"/>
<gene>
    <name evidence="1" type="ORF">HDID_LOCUS6414</name>
    <name evidence="2" type="ORF">WMSIL1_LOCUS11948</name>
    <name evidence="3" type="ORF">WMSIL1_LOCUS12023</name>
</gene>
<organism evidence="6">
    <name type="scientific">Hymenolepis diminuta</name>
    <name type="common">Rat tapeworm</name>
    <dbReference type="NCBI Taxonomy" id="6216"/>
    <lineage>
        <taxon>Eukaryota</taxon>
        <taxon>Metazoa</taxon>
        <taxon>Spiralia</taxon>
        <taxon>Lophotrochozoa</taxon>
        <taxon>Platyhelminthes</taxon>
        <taxon>Cestoda</taxon>
        <taxon>Eucestoda</taxon>
        <taxon>Cyclophyllidea</taxon>
        <taxon>Hymenolepididae</taxon>
        <taxon>Hymenolepis</taxon>
    </lineage>
</organism>
<protein>
    <submittedName>
        <fullName evidence="6">Protein kinase domain-containing protein</fullName>
    </submittedName>
</protein>
<evidence type="ECO:0000313" key="3">
    <source>
        <dbReference type="EMBL" id="VUZ53697.1"/>
    </source>
</evidence>
<sequence>MASNMEEDFLEEIFMAEEKQYSEAYRKAFAMITDDQSISQLPDRSDELQSSWIHGLQYGATLGSELYSYQGLAEEVLASWNAEEPVDKHHPVTIAKKLLELLNESPGPLARSCEEFVKHPAFDGDLAVIRNKAKMLISKLEIHSLSKGVEGFDF</sequence>
<dbReference type="Proteomes" id="UP000321570">
    <property type="component" value="Unassembled WGS sequence"/>
</dbReference>
<evidence type="ECO:0000313" key="6">
    <source>
        <dbReference type="WBParaSite" id="HDID_0000641601-mRNA-1"/>
    </source>
</evidence>
<evidence type="ECO:0000313" key="1">
    <source>
        <dbReference type="EMBL" id="VDL58732.1"/>
    </source>
</evidence>
<evidence type="ECO:0000313" key="5">
    <source>
        <dbReference type="Proteomes" id="UP000321570"/>
    </source>
</evidence>
<name>A0A0R3SNA1_HYMDI</name>
<dbReference type="EMBL" id="CABIJS010000566">
    <property type="protein sequence ID" value="VUZ53679.1"/>
    <property type="molecule type" value="Genomic_DNA"/>
</dbReference>
<evidence type="ECO:0000313" key="2">
    <source>
        <dbReference type="EMBL" id="VUZ53679.1"/>
    </source>
</evidence>
<accession>A0A0R3SNA1</accession>
<evidence type="ECO:0000313" key="4">
    <source>
        <dbReference type="Proteomes" id="UP000274504"/>
    </source>
</evidence>
<reference evidence="6" key="1">
    <citation type="submission" date="2017-02" db="UniProtKB">
        <authorList>
            <consortium name="WormBaseParasite"/>
        </authorList>
    </citation>
    <scope>IDENTIFICATION</scope>
</reference>
<dbReference type="EMBL" id="CABIJS010000566">
    <property type="protein sequence ID" value="VUZ53697.1"/>
    <property type="molecule type" value="Genomic_DNA"/>
</dbReference>
<dbReference type="Proteomes" id="UP000274504">
    <property type="component" value="Unassembled WGS sequence"/>
</dbReference>
<dbReference type="AlphaFoldDB" id="A0A0R3SNA1"/>
<reference evidence="2 5" key="3">
    <citation type="submission" date="2019-07" db="EMBL/GenBank/DDBJ databases">
        <authorList>
            <person name="Jastrzebski P J."/>
            <person name="Paukszto L."/>
            <person name="Jastrzebski P J."/>
        </authorList>
    </citation>
    <scope>NUCLEOTIDE SEQUENCE [LARGE SCALE GENOMIC DNA]</scope>
    <source>
        <strain evidence="2 5">WMS-il1</strain>
    </source>
</reference>
<dbReference type="WBParaSite" id="HDID_0000641601-mRNA-1">
    <property type="protein sequence ID" value="HDID_0000641601-mRNA-1"/>
    <property type="gene ID" value="HDID_0000641601"/>
</dbReference>